<dbReference type="Proteomes" id="UP000825933">
    <property type="component" value="Unassembled WGS sequence"/>
</dbReference>
<dbReference type="PANTHER" id="PTHR35561:SF1">
    <property type="entry name" value="RNA 2',3'-CYCLIC PHOSPHODIESTERASE"/>
    <property type="match status" value="1"/>
</dbReference>
<reference evidence="5" key="1">
    <citation type="journal article" date="2022" name="Microbiol. Resour. Announc.">
        <title>Draft Genome Sequence of a Methanogenic Archaeon from West Spitsbergen Permafrost.</title>
        <authorList>
            <person name="Trubitsyn V."/>
            <person name="Rivkina E."/>
            <person name="Shcherbakova V."/>
        </authorList>
    </citation>
    <scope>NUCLEOTIDE SEQUENCE [LARGE SCALE GENOMIC DNA]</scope>
    <source>
        <strain evidence="5">VT</strain>
    </source>
</reference>
<dbReference type="Gene3D" id="3.90.1140.10">
    <property type="entry name" value="Cyclic phosphodiesterase"/>
    <property type="match status" value="1"/>
</dbReference>
<evidence type="ECO:0000313" key="4">
    <source>
        <dbReference type="EMBL" id="MBZ2166540.1"/>
    </source>
</evidence>
<evidence type="ECO:0000256" key="2">
    <source>
        <dbReference type="HAMAP-Rule" id="MF_01940"/>
    </source>
</evidence>
<sequence length="182" mass="20789">MRAFMAVEVNTKLVDTIMEVQKVLAEANAQIKFVEPENLHFTFKFLGDITPQKAESILNMVESQAENYEPFNIKIKGIGAFPNLGYIKVLWLGVEEPDTFSKMQEDFDQEFVKMGFNKERSYIPHLTIGRVKGVQNKELLSNIVKELDDIDIGSMKVDRIVLKESDLTPVGPIYTDLKEIFL</sequence>
<dbReference type="NCBIfam" id="TIGR02258">
    <property type="entry name" value="2_5_ligase"/>
    <property type="match status" value="1"/>
</dbReference>
<comment type="function">
    <text evidence="2">Hydrolyzes RNA 2',3'-cyclic phosphodiester to an RNA 2'-phosphomonoester.</text>
</comment>
<dbReference type="GO" id="GO:0004113">
    <property type="term" value="F:2',3'-cyclic-nucleotide 3'-phosphodiesterase activity"/>
    <property type="evidence" value="ECO:0007669"/>
    <property type="project" value="InterPro"/>
</dbReference>
<feature type="short sequence motif" description="HXTX 1" evidence="2">
    <location>
        <begin position="40"/>
        <end position="43"/>
    </location>
</feature>
<dbReference type="EMBL" id="JAIOUQ010000013">
    <property type="protein sequence ID" value="MBZ2166540.1"/>
    <property type="molecule type" value="Genomic_DNA"/>
</dbReference>
<evidence type="ECO:0000313" key="5">
    <source>
        <dbReference type="Proteomes" id="UP000825933"/>
    </source>
</evidence>
<evidence type="ECO:0000259" key="3">
    <source>
        <dbReference type="Pfam" id="PF02834"/>
    </source>
</evidence>
<keyword evidence="5" id="KW-1185">Reference proteome</keyword>
<feature type="short sequence motif" description="HXTX 2" evidence="2">
    <location>
        <begin position="125"/>
        <end position="128"/>
    </location>
</feature>
<dbReference type="InterPro" id="IPR009097">
    <property type="entry name" value="Cyclic_Pdiesterase"/>
</dbReference>
<dbReference type="RefSeq" id="WP_223792088.1">
    <property type="nucleotide sequence ID" value="NZ_JAIOUQ010000013.1"/>
</dbReference>
<name>A0A8T5UZD8_9EURY</name>
<feature type="active site" description="Proton acceptor" evidence="2">
    <location>
        <position position="125"/>
    </location>
</feature>
<protein>
    <recommendedName>
        <fullName evidence="2">RNA 2',3'-cyclic phosphodiesterase</fullName>
        <shortName evidence="2">RNA 2',3'-CPDase</shortName>
        <ecNumber evidence="2">3.1.4.58</ecNumber>
    </recommendedName>
</protein>
<gene>
    <name evidence="4" type="primary">thpR</name>
    <name evidence="4" type="ORF">K8N75_10880</name>
</gene>
<keyword evidence="1 2" id="KW-0378">Hydrolase</keyword>
<feature type="domain" description="Phosphoesterase HXTX" evidence="3">
    <location>
        <begin position="96"/>
        <end position="174"/>
    </location>
</feature>
<dbReference type="SUPFAM" id="SSF55144">
    <property type="entry name" value="LigT-like"/>
    <property type="match status" value="1"/>
</dbReference>
<dbReference type="InterPro" id="IPR014051">
    <property type="entry name" value="Phosphoesterase_HXTX"/>
</dbReference>
<comment type="similarity">
    <text evidence="2">Belongs to the 2H phosphoesterase superfamily. ThpR family.</text>
</comment>
<dbReference type="EC" id="3.1.4.58" evidence="2"/>
<dbReference type="GO" id="GO:0008664">
    <property type="term" value="F:RNA 2',3'-cyclic 3'-phosphodiesterase activity"/>
    <property type="evidence" value="ECO:0007669"/>
    <property type="project" value="UniProtKB-EC"/>
</dbReference>
<dbReference type="HAMAP" id="MF_01940">
    <property type="entry name" value="RNA_CPDase"/>
    <property type="match status" value="1"/>
</dbReference>
<accession>A0A8T5UZD8</accession>
<proteinExistence type="inferred from homology"/>
<comment type="caution">
    <text evidence="4">The sequence shown here is derived from an EMBL/GenBank/DDBJ whole genome shotgun (WGS) entry which is preliminary data.</text>
</comment>
<dbReference type="PANTHER" id="PTHR35561">
    <property type="entry name" value="RNA 2',3'-CYCLIC PHOSPHODIESTERASE"/>
    <property type="match status" value="1"/>
</dbReference>
<dbReference type="AlphaFoldDB" id="A0A8T5UZD8"/>
<comment type="catalytic activity">
    <reaction evidence="2">
        <text>a 3'-end 2',3'-cyclophospho-ribonucleotide-RNA + H2O = a 3'-end 2'-phospho-ribonucleotide-RNA + H(+)</text>
        <dbReference type="Rhea" id="RHEA:11828"/>
        <dbReference type="Rhea" id="RHEA-COMP:10464"/>
        <dbReference type="Rhea" id="RHEA-COMP:17353"/>
        <dbReference type="ChEBI" id="CHEBI:15377"/>
        <dbReference type="ChEBI" id="CHEBI:15378"/>
        <dbReference type="ChEBI" id="CHEBI:83064"/>
        <dbReference type="ChEBI" id="CHEBI:173113"/>
        <dbReference type="EC" id="3.1.4.58"/>
    </reaction>
</comment>
<evidence type="ECO:0000256" key="1">
    <source>
        <dbReference type="ARBA" id="ARBA00022801"/>
    </source>
</evidence>
<feature type="domain" description="Phosphoesterase HXTX" evidence="3">
    <location>
        <begin position="11"/>
        <end position="91"/>
    </location>
</feature>
<feature type="active site" description="Proton donor" evidence="2">
    <location>
        <position position="40"/>
    </location>
</feature>
<dbReference type="Pfam" id="PF02834">
    <property type="entry name" value="LigT_PEase"/>
    <property type="match status" value="2"/>
</dbReference>
<dbReference type="InterPro" id="IPR004175">
    <property type="entry name" value="RNA_CPDase"/>
</dbReference>
<organism evidence="4 5">
    <name type="scientific">Methanobacterium spitsbergense</name>
    <dbReference type="NCBI Taxonomy" id="2874285"/>
    <lineage>
        <taxon>Archaea</taxon>
        <taxon>Methanobacteriati</taxon>
        <taxon>Methanobacteriota</taxon>
        <taxon>Methanomada group</taxon>
        <taxon>Methanobacteria</taxon>
        <taxon>Methanobacteriales</taxon>
        <taxon>Methanobacteriaceae</taxon>
        <taxon>Methanobacterium</taxon>
    </lineage>
</organism>